<comment type="caution">
    <text evidence="2">Lacks conserved residue(s) required for the propagation of feature annotation.</text>
</comment>
<accession>A0ABT6ERA9</accession>
<evidence type="ECO:0000256" key="2">
    <source>
        <dbReference type="HAMAP-Rule" id="MF_02128"/>
    </source>
</evidence>
<keyword evidence="2" id="KW-0479">Metal-binding</keyword>
<dbReference type="InterPro" id="IPR010918">
    <property type="entry name" value="PurM-like_C_dom"/>
</dbReference>
<feature type="binding site" evidence="2">
    <location>
        <begin position="121"/>
        <end position="122"/>
    </location>
    <ligand>
        <name>ATP</name>
        <dbReference type="ChEBI" id="CHEBI:30616"/>
    </ligand>
</feature>
<dbReference type="CDD" id="cd02194">
    <property type="entry name" value="ThiL"/>
    <property type="match status" value="1"/>
</dbReference>
<dbReference type="PIRSF" id="PIRSF005303">
    <property type="entry name" value="Thiam_monoph_kin"/>
    <property type="match status" value="1"/>
</dbReference>
<feature type="domain" description="PurM-like N-terminal" evidence="3">
    <location>
        <begin position="28"/>
        <end position="139"/>
    </location>
</feature>
<feature type="binding site" evidence="2">
    <location>
        <position position="75"/>
    </location>
    <ligand>
        <name>Mg(2+)</name>
        <dbReference type="ChEBI" id="CHEBI:18420"/>
        <label>2</label>
    </ligand>
</feature>
<dbReference type="InterPro" id="IPR006283">
    <property type="entry name" value="ThiL-like"/>
</dbReference>
<name>A0ABT6ERA9_9PAST</name>
<comment type="miscellaneous">
    <text evidence="2">Reaction mechanism of ThiL seems to utilize a direct, inline transfer of the gamma-phosphate of ATP to TMP rather than a phosphorylated enzyme intermediate.</text>
</comment>
<feature type="binding site" evidence="2">
    <location>
        <position position="30"/>
    </location>
    <ligand>
        <name>Mg(2+)</name>
        <dbReference type="ChEBI" id="CHEBI:18420"/>
        <label>3</label>
    </ligand>
</feature>
<dbReference type="InterPro" id="IPR016188">
    <property type="entry name" value="PurM-like_N"/>
</dbReference>
<comment type="caution">
    <text evidence="5">The sequence shown here is derived from an EMBL/GenBank/DDBJ whole genome shotgun (WGS) entry which is preliminary data.</text>
</comment>
<feature type="binding site" evidence="2">
    <location>
        <position position="54"/>
    </location>
    <ligand>
        <name>substrate</name>
    </ligand>
</feature>
<evidence type="ECO:0000313" key="5">
    <source>
        <dbReference type="EMBL" id="MDG2946071.1"/>
    </source>
</evidence>
<dbReference type="Gene3D" id="3.30.1330.10">
    <property type="entry name" value="PurM-like, N-terminal domain"/>
    <property type="match status" value="1"/>
</dbReference>
<evidence type="ECO:0000259" key="4">
    <source>
        <dbReference type="Pfam" id="PF02769"/>
    </source>
</evidence>
<keyword evidence="2" id="KW-0067">ATP-binding</keyword>
<organism evidence="5 6">
    <name type="scientific">Exercitatus varius</name>
    <dbReference type="NCBI Taxonomy" id="67857"/>
    <lineage>
        <taxon>Bacteria</taxon>
        <taxon>Pseudomonadati</taxon>
        <taxon>Pseudomonadota</taxon>
        <taxon>Gammaproteobacteria</taxon>
        <taxon>Pasteurellales</taxon>
        <taxon>Pasteurellaceae</taxon>
        <taxon>Exercitatus</taxon>
    </lineage>
</organism>
<feature type="binding site" evidence="2">
    <location>
        <position position="30"/>
    </location>
    <ligand>
        <name>Mg(2+)</name>
        <dbReference type="ChEBI" id="CHEBI:18420"/>
        <label>4</label>
    </ligand>
</feature>
<feature type="binding site" evidence="2">
    <location>
        <position position="122"/>
    </location>
    <ligand>
        <name>Mg(2+)</name>
        <dbReference type="ChEBI" id="CHEBI:18420"/>
        <label>1</label>
    </ligand>
</feature>
<comment type="similarity">
    <text evidence="2">Belongs to the thiamine-monophosphate kinase family.</text>
</comment>
<feature type="binding site" evidence="2">
    <location>
        <position position="218"/>
    </location>
    <ligand>
        <name>Mg(2+)</name>
        <dbReference type="ChEBI" id="CHEBI:18420"/>
        <label>3</label>
    </ligand>
</feature>
<feature type="binding site" evidence="2">
    <location>
        <position position="269"/>
    </location>
    <ligand>
        <name>substrate</name>
    </ligand>
</feature>
<feature type="domain" description="PurM-like C-terminal" evidence="4">
    <location>
        <begin position="151"/>
        <end position="309"/>
    </location>
</feature>
<protein>
    <recommendedName>
        <fullName evidence="2">Thiamine-monophosphate kinase</fullName>
        <shortName evidence="2">TMP kinase</shortName>
        <shortName evidence="2">Thiamine-phosphate kinase</shortName>
        <ecNumber evidence="2">2.7.4.16</ecNumber>
    </recommendedName>
</protein>
<dbReference type="NCBIfam" id="TIGR01379">
    <property type="entry name" value="thiL"/>
    <property type="match status" value="1"/>
</dbReference>
<comment type="function">
    <text evidence="2">Catalyzes the ATP-dependent phosphorylation of thiamine-monophosphate (TMP) to form thiamine-pyrophosphate (TPP), the active form of vitamin B1.</text>
</comment>
<dbReference type="HAMAP" id="MF_02128">
    <property type="entry name" value="TMP_kinase"/>
    <property type="match status" value="1"/>
</dbReference>
<feature type="binding site" evidence="2">
    <location>
        <position position="75"/>
    </location>
    <ligand>
        <name>Mg(2+)</name>
        <dbReference type="ChEBI" id="CHEBI:18420"/>
        <label>3</label>
    </ligand>
</feature>
<feature type="binding site" evidence="2">
    <location>
        <position position="46"/>
    </location>
    <ligand>
        <name>Mg(2+)</name>
        <dbReference type="ChEBI" id="CHEBI:18420"/>
        <label>1</label>
    </ligand>
</feature>
<keyword evidence="1 2" id="KW-0784">Thiamine biosynthesis</keyword>
<dbReference type="InterPro" id="IPR036921">
    <property type="entry name" value="PurM-like_N_sf"/>
</dbReference>
<dbReference type="Pfam" id="PF02769">
    <property type="entry name" value="AIRS_C"/>
    <property type="match status" value="1"/>
</dbReference>
<comment type="pathway">
    <text evidence="2">Cofactor biosynthesis; thiamine diphosphate biosynthesis; thiamine diphosphate from thiamine phosphate: step 1/1.</text>
</comment>
<dbReference type="Gene3D" id="3.90.650.10">
    <property type="entry name" value="PurM-like C-terminal domain"/>
    <property type="match status" value="1"/>
</dbReference>
<dbReference type="PANTHER" id="PTHR30270">
    <property type="entry name" value="THIAMINE-MONOPHOSPHATE KINASE"/>
    <property type="match status" value="1"/>
</dbReference>
<feature type="binding site" evidence="2">
    <location>
        <position position="45"/>
    </location>
    <ligand>
        <name>Mg(2+)</name>
        <dbReference type="ChEBI" id="CHEBI:18420"/>
        <label>4</label>
    </ligand>
</feature>
<keyword evidence="2 5" id="KW-0808">Transferase</keyword>
<comment type="catalytic activity">
    <reaction evidence="2">
        <text>thiamine phosphate + ATP = thiamine diphosphate + ADP</text>
        <dbReference type="Rhea" id="RHEA:15913"/>
        <dbReference type="ChEBI" id="CHEBI:30616"/>
        <dbReference type="ChEBI" id="CHEBI:37575"/>
        <dbReference type="ChEBI" id="CHEBI:58937"/>
        <dbReference type="ChEBI" id="CHEBI:456216"/>
        <dbReference type="EC" id="2.7.4.16"/>
    </reaction>
</comment>
<dbReference type="InterPro" id="IPR036676">
    <property type="entry name" value="PurM-like_C_sf"/>
</dbReference>
<evidence type="ECO:0000259" key="3">
    <source>
        <dbReference type="Pfam" id="PF00586"/>
    </source>
</evidence>
<dbReference type="EMBL" id="JARQTX010000006">
    <property type="protein sequence ID" value="MDG2946071.1"/>
    <property type="molecule type" value="Genomic_DNA"/>
</dbReference>
<feature type="binding site" evidence="2">
    <location>
        <position position="221"/>
    </location>
    <ligand>
        <name>Mg(2+)</name>
        <dbReference type="ChEBI" id="CHEBI:18420"/>
        <label>5</label>
    </ligand>
</feature>
<feature type="binding site" evidence="2">
    <location>
        <position position="47"/>
    </location>
    <ligand>
        <name>Mg(2+)</name>
        <dbReference type="ChEBI" id="CHEBI:18420"/>
        <label>2</label>
    </ligand>
</feature>
<gene>
    <name evidence="2 5" type="primary">thiL</name>
    <name evidence="5" type="ORF">P7M32_06465</name>
</gene>
<feature type="binding site" evidence="2">
    <location>
        <position position="147"/>
    </location>
    <ligand>
        <name>ATP</name>
        <dbReference type="ChEBI" id="CHEBI:30616"/>
    </ligand>
</feature>
<proteinExistence type="inferred from homology"/>
<keyword evidence="2" id="KW-0547">Nucleotide-binding</keyword>
<dbReference type="SUPFAM" id="SSF56042">
    <property type="entry name" value="PurM C-terminal domain-like"/>
    <property type="match status" value="1"/>
</dbReference>
<dbReference type="SUPFAM" id="SSF55326">
    <property type="entry name" value="PurM N-terminal domain-like"/>
    <property type="match status" value="1"/>
</dbReference>
<reference evidence="5 6" key="1">
    <citation type="submission" date="2023-03" db="EMBL/GenBank/DDBJ databases">
        <title>Classification of Bisgaard taxon 6 and taxon 10 as Exercitatus varius gen. nov., spec. nov.</title>
        <authorList>
            <person name="Christensen H."/>
        </authorList>
    </citation>
    <scope>NUCLEOTIDE SEQUENCE [LARGE SCALE GENOMIC DNA]</scope>
    <source>
        <strain evidence="5 6">23350_01</strain>
    </source>
</reference>
<dbReference type="EC" id="2.7.4.16" evidence="2"/>
<dbReference type="RefSeq" id="WP_317480216.1">
    <property type="nucleotide sequence ID" value="NZ_JARQTS010000008.1"/>
</dbReference>
<keyword evidence="6" id="KW-1185">Reference proteome</keyword>
<dbReference type="Proteomes" id="UP001216057">
    <property type="component" value="Unassembled WGS sequence"/>
</dbReference>
<keyword evidence="2" id="KW-0460">Magnesium</keyword>
<feature type="binding site" evidence="2">
    <location>
        <position position="220"/>
    </location>
    <ligand>
        <name>ATP</name>
        <dbReference type="ChEBI" id="CHEBI:30616"/>
    </ligand>
</feature>
<evidence type="ECO:0000256" key="1">
    <source>
        <dbReference type="ARBA" id="ARBA00022977"/>
    </source>
</evidence>
<sequence>MPSEFNLIRQFFERPQSVRRDDVVLSIGDDCAMLTVPAGKTLVVTTDTMVENSHFYPNIAPYDLGYKAVATNLSDLAAMGAEPAWISLALTLPRADETWLSEFSRGMFELLNARQIQLIGGDTTYGAALSVTITAHGFVEKSTALCRHQAREGDEIYVSGTLGDGLAGFHLLSDLFHERKSAGDFCEEFLIRRNLHPTPRIQLGQALARYRISRCALDLSDGLVGDLGHILERSRLSAILDLDALPCSDALIRLYGREQAERLALQGGEDYELCFTLSPDKKPLLEQYAQEFDVPVTRIGRIVAANEEKPIRFRRQGKDIELQISSFEHFF</sequence>
<dbReference type="PANTHER" id="PTHR30270:SF0">
    <property type="entry name" value="THIAMINE-MONOPHOSPHATE KINASE"/>
    <property type="match status" value="1"/>
</dbReference>
<feature type="binding site" evidence="2">
    <location>
        <position position="47"/>
    </location>
    <ligand>
        <name>Mg(2+)</name>
        <dbReference type="ChEBI" id="CHEBI:18420"/>
        <label>1</label>
    </ligand>
</feature>
<feature type="binding site" evidence="2">
    <location>
        <position position="75"/>
    </location>
    <ligand>
        <name>Mg(2+)</name>
        <dbReference type="ChEBI" id="CHEBI:18420"/>
        <label>4</label>
    </ligand>
</feature>
<keyword evidence="2 5" id="KW-0418">Kinase</keyword>
<dbReference type="Pfam" id="PF00586">
    <property type="entry name" value="AIRS"/>
    <property type="match status" value="1"/>
</dbReference>
<dbReference type="GO" id="GO:0009030">
    <property type="term" value="F:thiamine-phosphate kinase activity"/>
    <property type="evidence" value="ECO:0007669"/>
    <property type="project" value="UniProtKB-EC"/>
</dbReference>
<feature type="binding site" evidence="2">
    <location>
        <position position="327"/>
    </location>
    <ligand>
        <name>substrate</name>
    </ligand>
</feature>
<evidence type="ECO:0000313" key="6">
    <source>
        <dbReference type="Proteomes" id="UP001216057"/>
    </source>
</evidence>